<evidence type="ECO:0000256" key="8">
    <source>
        <dbReference type="RuleBase" id="RU361154"/>
    </source>
</evidence>
<dbReference type="GO" id="GO:0030246">
    <property type="term" value="F:carbohydrate binding"/>
    <property type="evidence" value="ECO:0007669"/>
    <property type="project" value="InterPro"/>
</dbReference>
<dbReference type="InterPro" id="IPR006101">
    <property type="entry name" value="Glyco_hydro_2"/>
</dbReference>
<dbReference type="InterPro" id="IPR023230">
    <property type="entry name" value="Glyco_hydro_2_CS"/>
</dbReference>
<dbReference type="EMBL" id="QVLV01000008">
    <property type="protein sequence ID" value="RGE59691.1"/>
    <property type="molecule type" value="Genomic_DNA"/>
</dbReference>
<dbReference type="GO" id="GO:0004565">
    <property type="term" value="F:beta-galactosidase activity"/>
    <property type="evidence" value="ECO:0007669"/>
    <property type="project" value="UniProtKB-EC"/>
</dbReference>
<evidence type="ECO:0000256" key="5">
    <source>
        <dbReference type="ARBA" id="ARBA00022801"/>
    </source>
</evidence>
<evidence type="ECO:0000313" key="10">
    <source>
        <dbReference type="EMBL" id="RGE59691.1"/>
    </source>
</evidence>
<dbReference type="InterPro" id="IPR008979">
    <property type="entry name" value="Galactose-bd-like_sf"/>
</dbReference>
<dbReference type="Pfam" id="PF02929">
    <property type="entry name" value="Bgal_small_N"/>
    <property type="match status" value="1"/>
</dbReference>
<gene>
    <name evidence="11" type="ORF">DWY69_13165</name>
    <name evidence="10" type="ORF">DXC51_12825</name>
</gene>
<dbReference type="InterPro" id="IPR006104">
    <property type="entry name" value="Glyco_hydro_2_N"/>
</dbReference>
<keyword evidence="12" id="KW-1185">Reference proteome</keyword>
<dbReference type="PRINTS" id="PR00132">
    <property type="entry name" value="GLHYDRLASE2"/>
</dbReference>
<keyword evidence="6 8" id="KW-0326">Glycosidase</keyword>
<evidence type="ECO:0000313" key="12">
    <source>
        <dbReference type="Proteomes" id="UP000260812"/>
    </source>
</evidence>
<dbReference type="InterPro" id="IPR017853">
    <property type="entry name" value="GH"/>
</dbReference>
<evidence type="ECO:0000256" key="6">
    <source>
        <dbReference type="ARBA" id="ARBA00023295"/>
    </source>
</evidence>
<sequence>MRGVSMKAVFNYELQDWNNIEVLQRNRLCTRPFYTGYADRESAAAMHREKSGNYKLLNGSWDFTYYENPLETPEDFMKPEFDSSGWGKMPVPGHWQLNGFGYPHYNDAISLFPILERPAVQNDNPTGAYRHFFRVEKDEEKEYLLRFDGVESAYHVWLNGTFVGYSQGSRLSAEFDVTDCLRSGENLLAVKVYKFCEGSYLENQDMWWFSGIIRDVALLARPRVHLADYQLDCGLTEDGEKGILNASFCVENGDGKEKELILAIRLFREETAVLCRELKLCAAPGEKRELKLEEKIEEIRQWSAEQPFLYRMEMVLKDAQEDRIVEVYAEEVGFRRVELKNGRMLVNGKPVKFKGVNRHDWNESSGRCITLEDMHRDLVLMKENNINAIRTSHYPPHPDFLSLCDRMGFYVMEEADLECNQMTYIKGKMNRLSEDVLWEASYLDRVERMVRRDKNHPCVLVWSLGNESGFGSNFVTAGRFVKEYDPSRLIHYEEDRDASIADMYSTMYTSHQELERLGRDTSKRKPHIVCEYAHAMGNGPGGLKEYWEIFDKYERLQGGFIWEWVDHGLKRRDDKGVTYFTYGGDYGDYPNSGAFCCDGLVQADRRPTPALSQVKKALEPVRCFGFSAGKGTISIRNRYDFQTLSHLKCICTLESCGSVRWEKEVPIDGIAPQSEQEIKLFEKGEIPGGDGLPEAWICLRFIYRENPRWYQGSGPLEAAVHQERLVQAAEVDNILPKDMAADLSAVTKVQESTQGTLSGEMKNGRLYLQGRDFSLEFDCIHGWLDGYTFRGEKLLCRGLGFNFWRAPVDNDKNMEKMWEDYRADCMCNVVETIEADWDEKKAVIRCRQTYAPIVMEWKILLDSTYTIDSEGKVTIEVNGNPVGMLPECLPRIGLRFLLNDPCENAQWYGRGPLETYPDCKEGNRVGRYRADADAFYFPYVVPQENGNREDTRFAVFEGNNNALYLAGESPFSFSILHYSQEELTRAAHTCELHRENKVYLQADYAQNGLGSASWGPEALPQYRLRPLPFHLKWQLGAAGRGSVWEQARGAWKALAESRAVKSNE</sequence>
<evidence type="ECO:0000256" key="2">
    <source>
        <dbReference type="ARBA" id="ARBA00007401"/>
    </source>
</evidence>
<dbReference type="Pfam" id="PF00703">
    <property type="entry name" value="Glyco_hydro_2"/>
    <property type="match status" value="1"/>
</dbReference>
<feature type="domain" description="Beta galactosidase small chain/" evidence="9">
    <location>
        <begin position="767"/>
        <end position="1036"/>
    </location>
</feature>
<dbReference type="Pfam" id="PF16353">
    <property type="entry name" value="LacZ_4"/>
    <property type="match status" value="1"/>
</dbReference>
<dbReference type="Gene3D" id="3.20.20.80">
    <property type="entry name" value="Glycosidases"/>
    <property type="match status" value="1"/>
</dbReference>
<evidence type="ECO:0000256" key="7">
    <source>
        <dbReference type="ARBA" id="ARBA00032230"/>
    </source>
</evidence>
<dbReference type="GO" id="GO:0005990">
    <property type="term" value="P:lactose catabolic process"/>
    <property type="evidence" value="ECO:0007669"/>
    <property type="project" value="TreeGrafter"/>
</dbReference>
<dbReference type="SUPFAM" id="SSF51445">
    <property type="entry name" value="(Trans)glycosidases"/>
    <property type="match status" value="1"/>
</dbReference>
<proteinExistence type="inferred from homology"/>
<dbReference type="Gene3D" id="2.70.98.10">
    <property type="match status" value="1"/>
</dbReference>
<evidence type="ECO:0000256" key="4">
    <source>
        <dbReference type="ARBA" id="ARBA00013303"/>
    </source>
</evidence>
<dbReference type="Proteomes" id="UP000260812">
    <property type="component" value="Unassembled WGS sequence"/>
</dbReference>
<dbReference type="SUPFAM" id="SSF74650">
    <property type="entry name" value="Galactose mutarotase-like"/>
    <property type="match status" value="1"/>
</dbReference>
<keyword evidence="5 8" id="KW-0378">Hydrolase</keyword>
<dbReference type="OrthoDB" id="9762066at2"/>
<dbReference type="Pfam" id="PF02836">
    <property type="entry name" value="Glyco_hydro_2_C"/>
    <property type="match status" value="1"/>
</dbReference>
<comment type="caution">
    <text evidence="11">The sequence shown here is derived from an EMBL/GenBank/DDBJ whole genome shotgun (WGS) entry which is preliminary data.</text>
</comment>
<dbReference type="Gene3D" id="2.60.40.10">
    <property type="entry name" value="Immunoglobulins"/>
    <property type="match status" value="2"/>
</dbReference>
<dbReference type="SUPFAM" id="SSF49785">
    <property type="entry name" value="Galactose-binding domain-like"/>
    <property type="match status" value="1"/>
</dbReference>
<name>A0A3E3IWT4_9FIRM</name>
<dbReference type="InterPro" id="IPR006102">
    <property type="entry name" value="Ig-like_GH2"/>
</dbReference>
<dbReference type="InterPro" id="IPR006103">
    <property type="entry name" value="Glyco_hydro_2_cat"/>
</dbReference>
<dbReference type="PANTHER" id="PTHR46323">
    <property type="entry name" value="BETA-GALACTOSIDASE"/>
    <property type="match status" value="1"/>
</dbReference>
<dbReference type="PROSITE" id="PS00719">
    <property type="entry name" value="GLYCOSYL_HYDROL_F2_1"/>
    <property type="match status" value="1"/>
</dbReference>
<evidence type="ECO:0000259" key="9">
    <source>
        <dbReference type="SMART" id="SM01038"/>
    </source>
</evidence>
<dbReference type="SUPFAM" id="SSF49303">
    <property type="entry name" value="beta-Galactosidase/glucuronidase domain"/>
    <property type="match status" value="2"/>
</dbReference>
<protein>
    <recommendedName>
        <fullName evidence="4 8">Beta-galactosidase</fullName>
        <ecNumber evidence="3 8">3.2.1.23</ecNumber>
    </recommendedName>
    <alternativeName>
        <fullName evidence="7 8">Lactase</fullName>
    </alternativeName>
</protein>
<comment type="similarity">
    <text evidence="2 8">Belongs to the glycosyl hydrolase 2 family.</text>
</comment>
<dbReference type="SMART" id="SM01038">
    <property type="entry name" value="Bgal_small_N"/>
    <property type="match status" value="1"/>
</dbReference>
<dbReference type="InterPro" id="IPR023232">
    <property type="entry name" value="Glyco_hydro_2_AS"/>
</dbReference>
<evidence type="ECO:0000313" key="11">
    <source>
        <dbReference type="EMBL" id="RGE71542.1"/>
    </source>
</evidence>
<dbReference type="InterPro" id="IPR013783">
    <property type="entry name" value="Ig-like_fold"/>
</dbReference>
<accession>A0A3E3IWT4</accession>
<evidence type="ECO:0000313" key="13">
    <source>
        <dbReference type="Proteomes" id="UP000261166"/>
    </source>
</evidence>
<dbReference type="InterPro" id="IPR004199">
    <property type="entry name" value="B-gal_small/dom_5"/>
</dbReference>
<dbReference type="FunFam" id="3.20.20.80:FF:000018">
    <property type="entry name" value="Beta-galactosidase"/>
    <property type="match status" value="1"/>
</dbReference>
<dbReference type="Gene3D" id="2.60.120.260">
    <property type="entry name" value="Galactose-binding domain-like"/>
    <property type="match status" value="1"/>
</dbReference>
<evidence type="ECO:0000256" key="1">
    <source>
        <dbReference type="ARBA" id="ARBA00001412"/>
    </source>
</evidence>
<dbReference type="InterPro" id="IPR011013">
    <property type="entry name" value="Gal_mutarotase_sf_dom"/>
</dbReference>
<dbReference type="InterPro" id="IPR014718">
    <property type="entry name" value="GH-type_carb-bd"/>
</dbReference>
<reference evidence="11 13" key="1">
    <citation type="submission" date="2018-08" db="EMBL/GenBank/DDBJ databases">
        <title>A genome reference for cultivated species of the human gut microbiota.</title>
        <authorList>
            <person name="Zou Y."/>
            <person name="Xue W."/>
            <person name="Luo G."/>
        </authorList>
    </citation>
    <scope>NUCLEOTIDE SEQUENCE [LARGE SCALE GENOMIC DNA]</scope>
    <source>
        <strain evidence="11 13">AF26-4BH</strain>
        <strain evidence="10">TF05-5AC</strain>
    </source>
</reference>
<dbReference type="GO" id="GO:0009341">
    <property type="term" value="C:beta-galactosidase complex"/>
    <property type="evidence" value="ECO:0007669"/>
    <property type="project" value="InterPro"/>
</dbReference>
<dbReference type="EMBL" id="QVLU01000010">
    <property type="protein sequence ID" value="RGE71542.1"/>
    <property type="molecule type" value="Genomic_DNA"/>
</dbReference>
<dbReference type="InterPro" id="IPR050347">
    <property type="entry name" value="Bact_Beta-galactosidase"/>
</dbReference>
<dbReference type="EC" id="3.2.1.23" evidence="3 8"/>
<dbReference type="InterPro" id="IPR036156">
    <property type="entry name" value="Beta-gal/glucu_dom_sf"/>
</dbReference>
<dbReference type="InterPro" id="IPR032312">
    <property type="entry name" value="LacZ_4"/>
</dbReference>
<evidence type="ECO:0000256" key="3">
    <source>
        <dbReference type="ARBA" id="ARBA00012756"/>
    </source>
</evidence>
<organism evidence="11 13">
    <name type="scientific">Eisenbergiella massiliensis</name>
    <dbReference type="NCBI Taxonomy" id="1720294"/>
    <lineage>
        <taxon>Bacteria</taxon>
        <taxon>Bacillati</taxon>
        <taxon>Bacillota</taxon>
        <taxon>Clostridia</taxon>
        <taxon>Lachnospirales</taxon>
        <taxon>Lachnospiraceae</taxon>
        <taxon>Eisenbergiella</taxon>
    </lineage>
</organism>
<comment type="catalytic activity">
    <reaction evidence="1 8">
        <text>Hydrolysis of terminal non-reducing beta-D-galactose residues in beta-D-galactosides.</text>
        <dbReference type="EC" id="3.2.1.23"/>
    </reaction>
</comment>
<dbReference type="Proteomes" id="UP000261166">
    <property type="component" value="Unassembled WGS sequence"/>
</dbReference>
<dbReference type="PROSITE" id="PS00608">
    <property type="entry name" value="GLYCOSYL_HYDROL_F2_2"/>
    <property type="match status" value="1"/>
</dbReference>
<dbReference type="AlphaFoldDB" id="A0A3E3IWT4"/>
<dbReference type="PANTHER" id="PTHR46323:SF2">
    <property type="entry name" value="BETA-GALACTOSIDASE"/>
    <property type="match status" value="1"/>
</dbReference>
<dbReference type="Pfam" id="PF02837">
    <property type="entry name" value="Glyco_hydro_2_N"/>
    <property type="match status" value="1"/>
</dbReference>